<dbReference type="GO" id="GO:0005737">
    <property type="term" value="C:cytoplasm"/>
    <property type="evidence" value="ECO:0007669"/>
    <property type="project" value="UniProtKB-SubCell"/>
</dbReference>
<keyword evidence="2" id="KW-0813">Transport</keyword>
<dbReference type="PROSITE" id="PS51094">
    <property type="entry name" value="PTS_EIIA_TYPE_2"/>
    <property type="match status" value="1"/>
</dbReference>
<evidence type="ECO:0000256" key="1">
    <source>
        <dbReference type="ARBA" id="ARBA00004496"/>
    </source>
</evidence>
<evidence type="ECO:0000256" key="6">
    <source>
        <dbReference type="ARBA" id="ARBA00022683"/>
    </source>
</evidence>
<evidence type="ECO:0000256" key="4">
    <source>
        <dbReference type="ARBA" id="ARBA00022553"/>
    </source>
</evidence>
<gene>
    <name evidence="12" type="ORF">JD854_RS16770</name>
</gene>
<protein>
    <recommendedName>
        <fullName evidence="9">Ascorbate-specific PTS system EIIA component</fullName>
    </recommendedName>
    <alternativeName>
        <fullName evidence="10">Ascorbate-specific phosphotransferase enzyme IIA component</fullName>
    </alternativeName>
</protein>
<comment type="caution">
    <text evidence="12">The sequence shown here is derived from an EMBL/GenBank/DDBJ whole genome shotgun (WGS) entry which is preliminary data.</text>
</comment>
<accession>A0A9C7QPU8</accession>
<dbReference type="PANTHER" id="PTHR36203:SF1">
    <property type="entry name" value="ASCORBATE-SPECIFIC PTS SYSTEM EIIA COMPONENT"/>
    <property type="match status" value="1"/>
</dbReference>
<dbReference type="AlphaFoldDB" id="A0A9C7QPU8"/>
<reference evidence="12" key="1">
    <citation type="journal article" date="2018" name="Genome Biol.">
        <title>SKESA: strategic k-mer extension for scrupulous assemblies.</title>
        <authorList>
            <person name="Souvorov A."/>
            <person name="Agarwala R."/>
            <person name="Lipman D.J."/>
        </authorList>
    </citation>
    <scope>NUCLEOTIDE SEQUENCE</scope>
    <source>
        <strain evidence="12">CAV1698</strain>
    </source>
</reference>
<keyword evidence="7" id="KW-0418">Kinase</keyword>
<evidence type="ECO:0000256" key="8">
    <source>
        <dbReference type="ARBA" id="ARBA00037387"/>
    </source>
</evidence>
<evidence type="ECO:0000313" key="13">
    <source>
        <dbReference type="Proteomes" id="UP000862426"/>
    </source>
</evidence>
<comment type="function">
    <text evidence="8">The phosphoenolpyruvate-dependent sugar phosphotransferase system (sugar PTS), a major carbohydrate active transport system, catalyzes the phosphorylation of incoming sugar substrates concomitantly with their translocation across the cell membrane. The enzyme II UlaABC PTS system is involved in ascorbate transport.</text>
</comment>
<reference evidence="12" key="2">
    <citation type="submission" date="2022-05" db="EMBL/GenBank/DDBJ databases">
        <authorList>
            <consortium name="NCBI Pathogen Detection Project"/>
        </authorList>
    </citation>
    <scope>NUCLEOTIDE SEQUENCE</scope>
    <source>
        <strain evidence="12">CAV1698</strain>
    </source>
</reference>
<dbReference type="Proteomes" id="UP000862426">
    <property type="component" value="Unassembled WGS sequence"/>
</dbReference>
<sequence>MDIIFNPGLIALKQNISSPEQAIELAGSLLTRQHICRPEYVSEMLEVYRGFGSAIVLDDGLAMPHARPEKGALRTGFSLVTSQQPIVFGHEEFDPVNVIIAIAGADADSHIRMIQLIASLIESDIVTFLQQENDSNSVLHFIQKHMESSLC</sequence>
<dbReference type="SUPFAM" id="SSF55804">
    <property type="entry name" value="Phoshotransferase/anion transport protein"/>
    <property type="match status" value="1"/>
</dbReference>
<evidence type="ECO:0000256" key="7">
    <source>
        <dbReference type="ARBA" id="ARBA00022777"/>
    </source>
</evidence>
<dbReference type="PANTHER" id="PTHR36203">
    <property type="entry name" value="ASCORBATE-SPECIFIC PTS SYSTEM EIIA COMPONENT"/>
    <property type="match status" value="1"/>
</dbReference>
<dbReference type="InterPro" id="IPR051351">
    <property type="entry name" value="Ascorbate-PTS_EIIA_comp"/>
</dbReference>
<keyword evidence="3" id="KW-0963">Cytoplasm</keyword>
<keyword evidence="12" id="KW-0762">Sugar transport</keyword>
<evidence type="ECO:0000256" key="9">
    <source>
        <dbReference type="ARBA" id="ARBA00041175"/>
    </source>
</evidence>
<proteinExistence type="predicted"/>
<dbReference type="GO" id="GO:0016301">
    <property type="term" value="F:kinase activity"/>
    <property type="evidence" value="ECO:0007669"/>
    <property type="project" value="UniProtKB-KW"/>
</dbReference>
<dbReference type="Pfam" id="PF00359">
    <property type="entry name" value="PTS_EIIA_2"/>
    <property type="match status" value="1"/>
</dbReference>
<evidence type="ECO:0000256" key="5">
    <source>
        <dbReference type="ARBA" id="ARBA00022679"/>
    </source>
</evidence>
<dbReference type="InterPro" id="IPR002178">
    <property type="entry name" value="PTS_EIIA_type-2_dom"/>
</dbReference>
<evidence type="ECO:0000259" key="11">
    <source>
        <dbReference type="PROSITE" id="PS51094"/>
    </source>
</evidence>
<dbReference type="InterPro" id="IPR016152">
    <property type="entry name" value="PTrfase/Anion_transptr"/>
</dbReference>
<keyword evidence="4" id="KW-0597">Phosphoprotein</keyword>
<name>A0A9C7QPU8_CITAM</name>
<evidence type="ECO:0000256" key="2">
    <source>
        <dbReference type="ARBA" id="ARBA00022448"/>
    </source>
</evidence>
<keyword evidence="6" id="KW-0598">Phosphotransferase system</keyword>
<comment type="subcellular location">
    <subcellularLocation>
        <location evidence="1">Cytoplasm</location>
    </subcellularLocation>
</comment>
<keyword evidence="5" id="KW-0808">Transferase</keyword>
<evidence type="ECO:0000256" key="10">
    <source>
        <dbReference type="ARBA" id="ARBA00042072"/>
    </source>
</evidence>
<organism evidence="12 13">
    <name type="scientific">Citrobacter amalonaticus</name>
    <dbReference type="NCBI Taxonomy" id="35703"/>
    <lineage>
        <taxon>Bacteria</taxon>
        <taxon>Pseudomonadati</taxon>
        <taxon>Pseudomonadota</taxon>
        <taxon>Gammaproteobacteria</taxon>
        <taxon>Enterobacterales</taxon>
        <taxon>Enterobacteriaceae</taxon>
        <taxon>Citrobacter</taxon>
    </lineage>
</organism>
<evidence type="ECO:0000256" key="3">
    <source>
        <dbReference type="ARBA" id="ARBA00022490"/>
    </source>
</evidence>
<dbReference type="EMBL" id="DACYAJ020000022">
    <property type="protein sequence ID" value="HCD1256690.1"/>
    <property type="molecule type" value="Genomic_DNA"/>
</dbReference>
<evidence type="ECO:0000313" key="12">
    <source>
        <dbReference type="EMBL" id="HCD1256690.1"/>
    </source>
</evidence>
<dbReference type="GO" id="GO:0009401">
    <property type="term" value="P:phosphoenolpyruvate-dependent sugar phosphotransferase system"/>
    <property type="evidence" value="ECO:0007669"/>
    <property type="project" value="UniProtKB-KW"/>
</dbReference>
<dbReference type="Gene3D" id="3.40.930.10">
    <property type="entry name" value="Mannitol-specific EII, Chain A"/>
    <property type="match status" value="1"/>
</dbReference>
<dbReference type="CDD" id="cd00211">
    <property type="entry name" value="PTS_IIA_fru"/>
    <property type="match status" value="1"/>
</dbReference>
<feature type="domain" description="PTS EIIA type-2" evidence="11">
    <location>
        <begin position="3"/>
        <end position="145"/>
    </location>
</feature>